<dbReference type="Proteomes" id="UP001054837">
    <property type="component" value="Unassembled WGS sequence"/>
</dbReference>
<dbReference type="AlphaFoldDB" id="A0AAV4TT47"/>
<proteinExistence type="predicted"/>
<protein>
    <submittedName>
        <fullName evidence="1">Uncharacterized protein</fullName>
    </submittedName>
</protein>
<name>A0AAV4TT47_9ARAC</name>
<comment type="caution">
    <text evidence="1">The sequence shown here is derived from an EMBL/GenBank/DDBJ whole genome shotgun (WGS) entry which is preliminary data.</text>
</comment>
<sequence length="235" mass="26096">MSFVRPCPALGKLCPSAAVNLRVKSRKCRSLYPPFILMPAFRLDWIFMEIRALLLGIAKLFPRTCPHCGPTTTQPTTTSELYLKMERSISERPLLSTPTTPRPTTILPAYTLMCSLSIDELNSLRSLPSTRFPMDAHLCDLNADPLTRQIRSILIEKFRNTVPTLSTVDASLDNIALDFRSRESTPHSSPACQTIFLRPKDSTGVLLGSAETPSRSSLGGEFLALNLEKVDSYSH</sequence>
<evidence type="ECO:0000313" key="1">
    <source>
        <dbReference type="EMBL" id="GIY48065.1"/>
    </source>
</evidence>
<dbReference type="EMBL" id="BPLQ01010061">
    <property type="protein sequence ID" value="GIY48065.1"/>
    <property type="molecule type" value="Genomic_DNA"/>
</dbReference>
<keyword evidence="2" id="KW-1185">Reference proteome</keyword>
<evidence type="ECO:0000313" key="2">
    <source>
        <dbReference type="Proteomes" id="UP001054837"/>
    </source>
</evidence>
<accession>A0AAV4TT47</accession>
<organism evidence="1 2">
    <name type="scientific">Caerostris darwini</name>
    <dbReference type="NCBI Taxonomy" id="1538125"/>
    <lineage>
        <taxon>Eukaryota</taxon>
        <taxon>Metazoa</taxon>
        <taxon>Ecdysozoa</taxon>
        <taxon>Arthropoda</taxon>
        <taxon>Chelicerata</taxon>
        <taxon>Arachnida</taxon>
        <taxon>Araneae</taxon>
        <taxon>Araneomorphae</taxon>
        <taxon>Entelegynae</taxon>
        <taxon>Araneoidea</taxon>
        <taxon>Araneidae</taxon>
        <taxon>Caerostris</taxon>
    </lineage>
</organism>
<reference evidence="1 2" key="1">
    <citation type="submission" date="2021-06" db="EMBL/GenBank/DDBJ databases">
        <title>Caerostris darwini draft genome.</title>
        <authorList>
            <person name="Kono N."/>
            <person name="Arakawa K."/>
        </authorList>
    </citation>
    <scope>NUCLEOTIDE SEQUENCE [LARGE SCALE GENOMIC DNA]</scope>
</reference>
<gene>
    <name evidence="1" type="ORF">CDAR_544671</name>
</gene>